<dbReference type="GO" id="GO:0051723">
    <property type="term" value="F:protein methylesterase activity"/>
    <property type="evidence" value="ECO:0007669"/>
    <property type="project" value="UniProtKB-EC"/>
</dbReference>
<dbReference type="EC" id="3.1.1.-" evidence="5"/>
<reference evidence="8" key="1">
    <citation type="submission" date="2015-04" db="EMBL/GenBank/DDBJ databases">
        <title>The genome sequence of the plant pathogenic Rhizarian Plasmodiophora brassicae reveals insights in its biotrophic life cycle and the origin of chitin synthesis.</title>
        <authorList>
            <person name="Schwelm A."/>
            <person name="Fogelqvist J."/>
            <person name="Knaust A."/>
            <person name="Julke S."/>
            <person name="Lilja T."/>
            <person name="Dhandapani V."/>
            <person name="Bonilla-Rosso G."/>
            <person name="Karlsson M."/>
            <person name="Shevchenko A."/>
            <person name="Choi S.R."/>
            <person name="Kim H.G."/>
            <person name="Park J.Y."/>
            <person name="Lim Y.P."/>
            <person name="Ludwig-Muller J."/>
            <person name="Dixelius C."/>
        </authorList>
    </citation>
    <scope>NUCLEOTIDE SEQUENCE</scope>
    <source>
        <tissue evidence="8">Potato root galls</tissue>
    </source>
</reference>
<dbReference type="SUPFAM" id="SSF53474">
    <property type="entry name" value="alpha/beta-Hydrolases"/>
    <property type="match status" value="1"/>
</dbReference>
<evidence type="ECO:0000259" key="7">
    <source>
        <dbReference type="Pfam" id="PF12697"/>
    </source>
</evidence>
<evidence type="ECO:0000256" key="5">
    <source>
        <dbReference type="PIRNR" id="PIRNR022950"/>
    </source>
</evidence>
<evidence type="ECO:0000256" key="6">
    <source>
        <dbReference type="PIRSR" id="PIRSR022950-1"/>
    </source>
</evidence>
<comment type="similarity">
    <text evidence="1 5">Belongs to the AB hydrolase superfamily.</text>
</comment>
<keyword evidence="2 5" id="KW-0719">Serine esterase</keyword>
<dbReference type="PIRSF" id="PIRSF022950">
    <property type="entry name" value="PPase_methylesterase_euk"/>
    <property type="match status" value="1"/>
</dbReference>
<proteinExistence type="inferred from homology"/>
<evidence type="ECO:0000256" key="1">
    <source>
        <dbReference type="ARBA" id="ARBA00008645"/>
    </source>
</evidence>
<feature type="domain" description="AB hydrolase-1" evidence="7">
    <location>
        <begin position="40"/>
        <end position="273"/>
    </location>
</feature>
<dbReference type="InterPro" id="IPR029058">
    <property type="entry name" value="AB_hydrolase_fold"/>
</dbReference>
<evidence type="ECO:0000256" key="2">
    <source>
        <dbReference type="ARBA" id="ARBA00022487"/>
    </source>
</evidence>
<evidence type="ECO:0000313" key="8">
    <source>
        <dbReference type="EMBL" id="CRZ01853.1"/>
    </source>
</evidence>
<dbReference type="PANTHER" id="PTHR14189">
    <property type="entry name" value="PROTEIN PHOSPHATASE METHYLESTERASE-1 RELATED"/>
    <property type="match status" value="1"/>
</dbReference>
<protein>
    <recommendedName>
        <fullName evidence="5">Protein phosphatase methylesterase 1</fullName>
        <shortName evidence="5">PME-1</shortName>
        <ecNumber evidence="5">3.1.1.-</ecNumber>
    </recommendedName>
</protein>
<comment type="function">
    <text evidence="5">Demethylates proteins that have been reversibly carboxymethylated.</text>
</comment>
<evidence type="ECO:0000256" key="4">
    <source>
        <dbReference type="ARBA" id="ARBA00049203"/>
    </source>
</evidence>
<feature type="active site" evidence="6">
    <location>
        <position position="138"/>
    </location>
</feature>
<evidence type="ECO:0000256" key="3">
    <source>
        <dbReference type="ARBA" id="ARBA00022801"/>
    </source>
</evidence>
<name>A0A0H5QIP2_9EUKA</name>
<dbReference type="AlphaFoldDB" id="A0A0H5QIP2"/>
<comment type="catalytic activity">
    <reaction evidence="4">
        <text>[phosphatase 2A protein]-C-terminal L-leucine methyl ester + H2O = [phosphatase 2A protein]-C-terminal L-leucine + methanol + H(+)</text>
        <dbReference type="Rhea" id="RHEA:48548"/>
        <dbReference type="Rhea" id="RHEA-COMP:12134"/>
        <dbReference type="Rhea" id="RHEA-COMP:12135"/>
        <dbReference type="ChEBI" id="CHEBI:15377"/>
        <dbReference type="ChEBI" id="CHEBI:15378"/>
        <dbReference type="ChEBI" id="CHEBI:17790"/>
        <dbReference type="ChEBI" id="CHEBI:90516"/>
        <dbReference type="ChEBI" id="CHEBI:90517"/>
        <dbReference type="EC" id="3.1.1.89"/>
    </reaction>
</comment>
<dbReference type="InterPro" id="IPR016812">
    <property type="entry name" value="PPase_methylesterase_euk"/>
</dbReference>
<keyword evidence="3 5" id="KW-0378">Hydrolase</keyword>
<dbReference type="Pfam" id="PF12697">
    <property type="entry name" value="Abhydrolase_6"/>
    <property type="match status" value="1"/>
</dbReference>
<organism evidence="8">
    <name type="scientific">Spongospora subterranea</name>
    <dbReference type="NCBI Taxonomy" id="70186"/>
    <lineage>
        <taxon>Eukaryota</taxon>
        <taxon>Sar</taxon>
        <taxon>Rhizaria</taxon>
        <taxon>Endomyxa</taxon>
        <taxon>Phytomyxea</taxon>
        <taxon>Plasmodiophorida</taxon>
        <taxon>Plasmodiophoridae</taxon>
        <taxon>Spongospora</taxon>
    </lineage>
</organism>
<dbReference type="PANTHER" id="PTHR14189:SF0">
    <property type="entry name" value="PROTEIN PHOSPHATASE METHYLESTERASE 1"/>
    <property type="match status" value="1"/>
</dbReference>
<feature type="active site" evidence="6">
    <location>
        <position position="114"/>
    </location>
</feature>
<sequence>MSGNSHYQWQPYFDQRRLLEIQDDRFCVYTAGPPDADVVFVLLHGGGQTALSWALATNVIKSEFGVLAFDYRGHGATQCQDESDLSTETLTKDAVAVIKNCVKEDSCIIFAGHSLGGALAIHIAASRLVSVSGICVIDVVEGTAIPALAFMPALLKRRPTAFASIEDAVCYVINSNTLHSRTAAEISVPPQLCFNNGTGKWVWRTDLAKSEPYWISWYEGITPKFLSLSAAKMLVLAHTDRMDKDILISQMQGKIQVEIISGGHSIQEDSYDTLSQEMIRFAKRNKFAELRDLNRRAKSASKVQK</sequence>
<feature type="active site" evidence="6">
    <location>
        <position position="264"/>
    </location>
</feature>
<dbReference type="Gene3D" id="3.40.50.1820">
    <property type="entry name" value="alpha/beta hydrolase"/>
    <property type="match status" value="1"/>
</dbReference>
<dbReference type="EMBL" id="HACM01001411">
    <property type="protein sequence ID" value="CRZ01853.1"/>
    <property type="molecule type" value="Transcribed_RNA"/>
</dbReference>
<dbReference type="InterPro" id="IPR000073">
    <property type="entry name" value="AB_hydrolase_1"/>
</dbReference>
<accession>A0A0H5QIP2</accession>